<dbReference type="InterPro" id="IPR000182">
    <property type="entry name" value="GNAT_dom"/>
</dbReference>
<dbReference type="Gene3D" id="3.40.630.30">
    <property type="match status" value="1"/>
</dbReference>
<dbReference type="SUPFAM" id="SSF55729">
    <property type="entry name" value="Acyl-CoA N-acyltransferases (Nat)"/>
    <property type="match status" value="1"/>
</dbReference>
<dbReference type="AlphaFoldDB" id="E6PFA7"/>
<comment type="caution">
    <text evidence="2">The sequence shown here is derived from an EMBL/GenBank/DDBJ whole genome shotgun (WGS) entry which is preliminary data.</text>
</comment>
<protein>
    <recommendedName>
        <fullName evidence="1">N-acetyltransferase domain-containing protein</fullName>
    </recommendedName>
</protein>
<sequence>MAEIVRVADERPDAFYREHARAALKTAWAFTVVWHEQVVDLLALEEGRTAGTARLRIAASLGHVERIVVDPQFRRRGIGRALLLELDDIANYYNCHKMTIGVLAGGEAERFFEACGYHREALLPQHDFKLDVAMLRKFLL</sequence>
<gene>
    <name evidence="2" type="ORF">CARN1_0318</name>
</gene>
<feature type="domain" description="N-acetyltransferase" evidence="1">
    <location>
        <begin position="2"/>
        <end position="139"/>
    </location>
</feature>
<dbReference type="GO" id="GO:0008080">
    <property type="term" value="F:N-acetyltransferase activity"/>
    <property type="evidence" value="ECO:0007669"/>
    <property type="project" value="TreeGrafter"/>
</dbReference>
<dbReference type="PANTHER" id="PTHR13355:SF15">
    <property type="entry name" value="GCN5-RELATED N-ACETYLTRANSFERASE 3, CHLOROPLASTIC"/>
    <property type="match status" value="1"/>
</dbReference>
<dbReference type="InterPro" id="IPR039143">
    <property type="entry name" value="GNPNAT1-like"/>
</dbReference>
<dbReference type="Pfam" id="PF00583">
    <property type="entry name" value="Acetyltransf_1"/>
    <property type="match status" value="1"/>
</dbReference>
<dbReference type="CDD" id="cd04301">
    <property type="entry name" value="NAT_SF"/>
    <property type="match status" value="1"/>
</dbReference>
<dbReference type="PROSITE" id="PS51186">
    <property type="entry name" value="GNAT"/>
    <property type="match status" value="1"/>
</dbReference>
<accession>E6PFA7</accession>
<organism evidence="2">
    <name type="scientific">mine drainage metagenome</name>
    <dbReference type="NCBI Taxonomy" id="410659"/>
    <lineage>
        <taxon>unclassified sequences</taxon>
        <taxon>metagenomes</taxon>
        <taxon>ecological metagenomes</taxon>
    </lineage>
</organism>
<proteinExistence type="predicted"/>
<dbReference type="EMBL" id="CABL01000005">
    <property type="protein sequence ID" value="CBH75143.1"/>
    <property type="molecule type" value="Genomic_DNA"/>
</dbReference>
<evidence type="ECO:0000313" key="2">
    <source>
        <dbReference type="EMBL" id="CBH75143.1"/>
    </source>
</evidence>
<dbReference type="InterPro" id="IPR016181">
    <property type="entry name" value="Acyl_CoA_acyltransferase"/>
</dbReference>
<evidence type="ECO:0000259" key="1">
    <source>
        <dbReference type="PROSITE" id="PS51186"/>
    </source>
</evidence>
<dbReference type="PANTHER" id="PTHR13355">
    <property type="entry name" value="GLUCOSAMINE 6-PHOSPHATE N-ACETYLTRANSFERASE"/>
    <property type="match status" value="1"/>
</dbReference>
<name>E6PFA7_9ZZZZ</name>
<reference evidence="2" key="1">
    <citation type="submission" date="2009-10" db="EMBL/GenBank/DDBJ databases">
        <title>Diversity of trophic interactions inside an arsenic-rich microbial ecosystem.</title>
        <authorList>
            <person name="Bertin P.N."/>
            <person name="Heinrich-Salmeron A."/>
            <person name="Pelletier E."/>
            <person name="Goulhen-Chollet F."/>
            <person name="Arsene-Ploetze F."/>
            <person name="Gallien S."/>
            <person name="Calteau A."/>
            <person name="Vallenet D."/>
            <person name="Casiot C."/>
            <person name="Chane-Woon-Ming B."/>
            <person name="Giloteaux L."/>
            <person name="Barakat M."/>
            <person name="Bonnefoy V."/>
            <person name="Bruneel O."/>
            <person name="Chandler M."/>
            <person name="Cleiss J."/>
            <person name="Duran R."/>
            <person name="Elbaz-Poulichet F."/>
            <person name="Fonknechten N."/>
            <person name="Lauga B."/>
            <person name="Mornico D."/>
            <person name="Ortet P."/>
            <person name="Schaeffer C."/>
            <person name="Siguier P."/>
            <person name="Alexander Thil Smith A."/>
            <person name="Van Dorsselaer A."/>
            <person name="Weissenbach J."/>
            <person name="Medigue C."/>
            <person name="Le Paslier D."/>
        </authorList>
    </citation>
    <scope>NUCLEOTIDE SEQUENCE</scope>
</reference>